<comment type="caution">
    <text evidence="1">The sequence shown here is derived from an EMBL/GenBank/DDBJ whole genome shotgun (WGS) entry which is preliminary data.</text>
</comment>
<organism evidence="1">
    <name type="scientific">marine sediment metagenome</name>
    <dbReference type="NCBI Taxonomy" id="412755"/>
    <lineage>
        <taxon>unclassified sequences</taxon>
        <taxon>metagenomes</taxon>
        <taxon>ecological metagenomes</taxon>
    </lineage>
</organism>
<accession>A0A0F8XE53</accession>
<name>A0A0F8XE53_9ZZZZ</name>
<sequence length="64" mass="7336">MDIKWLMLTLVLLLTTCHPNAEVRTTEAIQRTAPEFGTTAPDCGEFYNNGHHREWAKCMGVPYR</sequence>
<dbReference type="EMBL" id="LAZR01063579">
    <property type="protein sequence ID" value="KKK59240.1"/>
    <property type="molecule type" value="Genomic_DNA"/>
</dbReference>
<evidence type="ECO:0000313" key="1">
    <source>
        <dbReference type="EMBL" id="KKK59240.1"/>
    </source>
</evidence>
<dbReference type="AlphaFoldDB" id="A0A0F8XE53"/>
<reference evidence="1" key="1">
    <citation type="journal article" date="2015" name="Nature">
        <title>Complex archaea that bridge the gap between prokaryotes and eukaryotes.</title>
        <authorList>
            <person name="Spang A."/>
            <person name="Saw J.H."/>
            <person name="Jorgensen S.L."/>
            <person name="Zaremba-Niedzwiedzka K."/>
            <person name="Martijn J."/>
            <person name="Lind A.E."/>
            <person name="van Eijk R."/>
            <person name="Schleper C."/>
            <person name="Guy L."/>
            <person name="Ettema T.J."/>
        </authorList>
    </citation>
    <scope>NUCLEOTIDE SEQUENCE</scope>
</reference>
<protein>
    <submittedName>
        <fullName evidence="1">Uncharacterized protein</fullName>
    </submittedName>
</protein>
<gene>
    <name evidence="1" type="ORF">LCGC14_3036350</name>
</gene>
<proteinExistence type="predicted"/>